<dbReference type="GO" id="GO:0016887">
    <property type="term" value="F:ATP hydrolysis activity"/>
    <property type="evidence" value="ECO:0007669"/>
    <property type="project" value="TreeGrafter"/>
</dbReference>
<dbReference type="CDD" id="cd01129">
    <property type="entry name" value="PulE-GspE-like"/>
    <property type="match status" value="1"/>
</dbReference>
<dbReference type="Gene3D" id="3.40.50.300">
    <property type="entry name" value="P-loop containing nucleotide triphosphate hydrolases"/>
    <property type="match status" value="1"/>
</dbReference>
<dbReference type="PANTHER" id="PTHR30258">
    <property type="entry name" value="TYPE II SECRETION SYSTEM PROTEIN GSPE-RELATED"/>
    <property type="match status" value="1"/>
</dbReference>
<keyword evidence="3" id="KW-0067">ATP-binding</keyword>
<evidence type="ECO:0000259" key="4">
    <source>
        <dbReference type="Pfam" id="PF00437"/>
    </source>
</evidence>
<feature type="domain" description="Type II secretion system protein GspE N-terminal" evidence="5">
    <location>
        <begin position="59"/>
        <end position="145"/>
    </location>
</feature>
<evidence type="ECO:0000313" key="7">
    <source>
        <dbReference type="EMBL" id="KRO61943.1"/>
    </source>
</evidence>
<comment type="similarity">
    <text evidence="1">Belongs to the GSP E family.</text>
</comment>
<dbReference type="InterPro" id="IPR001482">
    <property type="entry name" value="T2SS/T4SS_dom"/>
</dbReference>
<evidence type="ECO:0000256" key="1">
    <source>
        <dbReference type="ARBA" id="ARBA00006611"/>
    </source>
</evidence>
<evidence type="ECO:0000259" key="5">
    <source>
        <dbReference type="Pfam" id="PF05157"/>
    </source>
</evidence>
<dbReference type="SUPFAM" id="SSF52540">
    <property type="entry name" value="P-loop containing nucleoside triphosphate hydrolases"/>
    <property type="match status" value="1"/>
</dbReference>
<feature type="domain" description="Bacterial type II secretion system protein E" evidence="4">
    <location>
        <begin position="172"/>
        <end position="555"/>
    </location>
</feature>
<dbReference type="PANTHER" id="PTHR30258:SF1">
    <property type="entry name" value="PROTEIN TRANSPORT PROTEIN HOFB HOMOLOG"/>
    <property type="match status" value="1"/>
</dbReference>
<dbReference type="Gene3D" id="3.30.300.160">
    <property type="entry name" value="Type II secretion system, protein E, N-terminal domain"/>
    <property type="match status" value="1"/>
</dbReference>
<evidence type="ECO:0000256" key="2">
    <source>
        <dbReference type="ARBA" id="ARBA00022741"/>
    </source>
</evidence>
<dbReference type="EMBL" id="LIBO01000169">
    <property type="protein sequence ID" value="KRO61943.1"/>
    <property type="molecule type" value="Genomic_DNA"/>
</dbReference>
<proteinExistence type="inferred from homology"/>
<dbReference type="AlphaFoldDB" id="A0A0R2RH83"/>
<keyword evidence="2" id="KW-0547">Nucleotide-binding</keyword>
<dbReference type="FunFam" id="3.40.50.300:FF:000398">
    <property type="entry name" value="Type IV pilus assembly ATPase PilB"/>
    <property type="match status" value="1"/>
</dbReference>
<dbReference type="InterPro" id="IPR037257">
    <property type="entry name" value="T2SS_E_N_sf"/>
</dbReference>
<dbReference type="Proteomes" id="UP000051269">
    <property type="component" value="Unassembled WGS sequence"/>
</dbReference>
<dbReference type="GO" id="GO:0005524">
    <property type="term" value="F:ATP binding"/>
    <property type="evidence" value="ECO:0007669"/>
    <property type="project" value="UniProtKB-KW"/>
</dbReference>
<dbReference type="EMBL" id="LIBO01000170">
    <property type="protein sequence ID" value="KRO61940.1"/>
    <property type="molecule type" value="Genomic_DNA"/>
</dbReference>
<dbReference type="GO" id="GO:0005886">
    <property type="term" value="C:plasma membrane"/>
    <property type="evidence" value="ECO:0007669"/>
    <property type="project" value="TreeGrafter"/>
</dbReference>
<comment type="caution">
    <text evidence="6">The sequence shown here is derived from an EMBL/GenBank/DDBJ whole genome shotgun (WGS) entry which is preliminary data.</text>
</comment>
<organism evidence="6 8">
    <name type="scientific">Verrucomicrobia subdivision 6 bacterium BACL9 MAG-120507-bin52</name>
    <dbReference type="NCBI Taxonomy" id="1655590"/>
    <lineage>
        <taxon>Bacteria</taxon>
        <taxon>Pseudomonadati</taxon>
        <taxon>Verrucomicrobiota</taxon>
        <taxon>Verrucomicrobiia</taxon>
        <taxon>Verrucomicrobiales</taxon>
        <taxon>Verrucomicrobia subdivision 6</taxon>
    </lineage>
</organism>
<dbReference type="SUPFAM" id="SSF160246">
    <property type="entry name" value="EspE N-terminal domain-like"/>
    <property type="match status" value="1"/>
</dbReference>
<dbReference type="Pfam" id="PF05157">
    <property type="entry name" value="MshEN"/>
    <property type="match status" value="1"/>
</dbReference>
<dbReference type="FunFam" id="3.30.450.90:FF:000001">
    <property type="entry name" value="Type II secretion system ATPase GspE"/>
    <property type="match status" value="1"/>
</dbReference>
<name>A0A0R2RH83_9BACT</name>
<dbReference type="Gene3D" id="3.30.450.90">
    <property type="match status" value="1"/>
</dbReference>
<protein>
    <submittedName>
        <fullName evidence="6">Pilus assembly protein PilB</fullName>
    </submittedName>
</protein>
<sequence>MDARHLLPFLQEQNVLSEEQSREIQDELSRSGKPVEMILANFGIIQMPQILEKIADSMGLPLLADVSGLDLSPELLARIPPHTARNLGALPVAGDETTLTVALADPLAVQALEDLRFATGREIAQVVAPPEQIQPLLDKHYGSAEVNIDDVLRELENAPDASVTSEGVDLNEAGSAPIIKYVNTIIARAIHAKASDIHLEPFEKEFKIRYRVDGALYEMAPPPRRLAIPLTSRVKVMANLNIAERRVPQDGRIQTLLAGRQVDLRVSTLPTQYGESVVLRVLDRSVVNLDLEKLGIPKHIYDYICETIEKPNGIFIVTGPTGSGKTTTLYSCLGRVNQIDTKILTVEDPVEYELEGIIQVPANEAIGLTFARALRAFLRQDPDKILVGETRDLETAQIAIQASLTGHLVMTSLHTNDAAGAVTRLLDMGVEPFLMSATMEGVLAQRLLRRVCKECRTPFRPKEEVLQQLGMTPSEVGDQPFYFGKGCEVCNGTGYKGRVGIYELLDVREPIRLLINERAPSVVIRQKGIELGMTTLRQDGIRNLLEGHTTIEEVLKYT</sequence>
<accession>A0A0R2RH83</accession>
<evidence type="ECO:0000313" key="6">
    <source>
        <dbReference type="EMBL" id="KRO61940.1"/>
    </source>
</evidence>
<evidence type="ECO:0000313" key="8">
    <source>
        <dbReference type="Proteomes" id="UP000051269"/>
    </source>
</evidence>
<evidence type="ECO:0000256" key="3">
    <source>
        <dbReference type="ARBA" id="ARBA00022840"/>
    </source>
</evidence>
<reference evidence="6 8" key="1">
    <citation type="submission" date="2015-10" db="EMBL/GenBank/DDBJ databases">
        <title>Metagenome-Assembled Genomes uncover a global brackish microbiome.</title>
        <authorList>
            <person name="Hugerth L.W."/>
            <person name="Larsson J."/>
            <person name="Alneberg J."/>
            <person name="Lindh M.V."/>
            <person name="Legrand C."/>
            <person name="Pinhassi J."/>
            <person name="Andersson A.F."/>
        </authorList>
    </citation>
    <scope>NUCLEOTIDE SEQUENCE [LARGE SCALE GENOMIC DNA]</scope>
    <source>
        <strain evidence="6">BACL18 MAG-120507-bin52</strain>
    </source>
</reference>
<dbReference type="InterPro" id="IPR027417">
    <property type="entry name" value="P-loop_NTPase"/>
</dbReference>
<gene>
    <name evidence="6" type="ORF">ABR82_02870</name>
    <name evidence="7" type="ORF">ABR82_03690</name>
</gene>
<dbReference type="InterPro" id="IPR007831">
    <property type="entry name" value="T2SS_GspE_N"/>
</dbReference>
<dbReference type="Pfam" id="PF00437">
    <property type="entry name" value="T2SSE"/>
    <property type="match status" value="1"/>
</dbReference>